<feature type="transmembrane region" description="Helical" evidence="7">
    <location>
        <begin position="213"/>
        <end position="236"/>
    </location>
</feature>
<evidence type="ECO:0000256" key="5">
    <source>
        <dbReference type="ARBA" id="ARBA00022989"/>
    </source>
</evidence>
<proteinExistence type="predicted"/>
<feature type="transmembrane region" description="Helical" evidence="7">
    <location>
        <begin position="312"/>
        <end position="333"/>
    </location>
</feature>
<name>A0A8T0H804_CERPU</name>
<evidence type="ECO:0000256" key="4">
    <source>
        <dbReference type="ARBA" id="ARBA00022970"/>
    </source>
</evidence>
<gene>
    <name evidence="9" type="ORF">KC19_7G131000</name>
</gene>
<dbReference type="Pfam" id="PF01490">
    <property type="entry name" value="Aa_trans"/>
    <property type="match status" value="1"/>
</dbReference>
<keyword evidence="2" id="KW-0813">Transport</keyword>
<dbReference type="EMBL" id="CM026428">
    <property type="protein sequence ID" value="KAG0567380.1"/>
    <property type="molecule type" value="Genomic_DNA"/>
</dbReference>
<evidence type="ECO:0000256" key="7">
    <source>
        <dbReference type="SAM" id="Phobius"/>
    </source>
</evidence>
<feature type="transmembrane region" description="Helical" evidence="7">
    <location>
        <begin position="413"/>
        <end position="433"/>
    </location>
</feature>
<keyword evidence="10" id="KW-1185">Reference proteome</keyword>
<feature type="transmembrane region" description="Helical" evidence="7">
    <location>
        <begin position="90"/>
        <end position="108"/>
    </location>
</feature>
<sequence length="509" mass="56165">MDQDHVVLGLTGNAKLGHTLDNTLGEVENGDAHVHGGFDGVENHGYDPKLFDDDGKPRRTGNVWTSAAHIITAVIGSGVLALSWSFAQMGWIAGPIVLLAFAWCTYYTSRLLADCYRSPHPITGKRNYIYMDAIKANLGRKQQIVCAWVQYSNLVGTSIGYTIATATSAKAIQQQNCFHKDPSAQCWASTTVYIGVFGLIQIVLSQIPNFGELWWLSYVAATMSFLYSFIGLGLGISRSVEGGHDYGSVTGQPICYPPVSGVCGTRPEKVWNIFTALGNMAFAYSFSMILIEIQDTIRNPPSESSQMKKATFISICTTTFFYMSVAICGYAAFGDQAPGNLLTGFSSPYWLVDFANTCIVIHLIGAYQVYTQPVYGFVELWCSKRWPNAGFLHTEWNARIPGVGVWKVNAFRLIWRTIYVIVTTIISMVIPFFNSVLGIIGAVGFWPLTVYYPIEMYIRQVHVKKWSRKYILLQILSFVTLLVSIAGLIGGVAGIIQALKDVTLFKATP</sequence>
<evidence type="ECO:0000256" key="1">
    <source>
        <dbReference type="ARBA" id="ARBA00004370"/>
    </source>
</evidence>
<keyword evidence="6 7" id="KW-0472">Membrane</keyword>
<evidence type="ECO:0000256" key="6">
    <source>
        <dbReference type="ARBA" id="ARBA00023136"/>
    </source>
</evidence>
<dbReference type="InterPro" id="IPR013057">
    <property type="entry name" value="AA_transpt_TM"/>
</dbReference>
<dbReference type="PANTHER" id="PTHR48017">
    <property type="entry name" value="OS05G0424000 PROTEIN-RELATED"/>
    <property type="match status" value="1"/>
</dbReference>
<accession>A0A8T0H804</accession>
<feature type="transmembrane region" description="Helical" evidence="7">
    <location>
        <begin position="349"/>
        <end position="370"/>
    </location>
</feature>
<evidence type="ECO:0000313" key="10">
    <source>
        <dbReference type="Proteomes" id="UP000822688"/>
    </source>
</evidence>
<dbReference type="GO" id="GO:0016020">
    <property type="term" value="C:membrane"/>
    <property type="evidence" value="ECO:0007669"/>
    <property type="project" value="UniProtKB-SubCell"/>
</dbReference>
<dbReference type="AlphaFoldDB" id="A0A8T0H804"/>
<feature type="transmembrane region" description="Helical" evidence="7">
    <location>
        <begin position="470"/>
        <end position="496"/>
    </location>
</feature>
<feature type="domain" description="Amino acid transporter transmembrane" evidence="8">
    <location>
        <begin position="60"/>
        <end position="497"/>
    </location>
</feature>
<evidence type="ECO:0000259" key="8">
    <source>
        <dbReference type="Pfam" id="PF01490"/>
    </source>
</evidence>
<keyword evidence="3 7" id="KW-0812">Transmembrane</keyword>
<comment type="caution">
    <text evidence="9">The sequence shown here is derived from an EMBL/GenBank/DDBJ whole genome shotgun (WGS) entry which is preliminary data.</text>
</comment>
<feature type="transmembrane region" description="Helical" evidence="7">
    <location>
        <begin position="63"/>
        <end position="84"/>
    </location>
</feature>
<evidence type="ECO:0000256" key="2">
    <source>
        <dbReference type="ARBA" id="ARBA00022448"/>
    </source>
</evidence>
<dbReference type="GO" id="GO:0006865">
    <property type="term" value="P:amino acid transport"/>
    <property type="evidence" value="ECO:0007669"/>
    <property type="project" value="UniProtKB-KW"/>
</dbReference>
<protein>
    <recommendedName>
        <fullName evidence="8">Amino acid transporter transmembrane domain-containing protein</fullName>
    </recommendedName>
</protein>
<comment type="subcellular location">
    <subcellularLocation>
        <location evidence="1">Membrane</location>
    </subcellularLocation>
</comment>
<keyword evidence="4" id="KW-0029">Amino-acid transport</keyword>
<reference evidence="9" key="1">
    <citation type="submission" date="2020-06" db="EMBL/GenBank/DDBJ databases">
        <title>WGS assembly of Ceratodon purpureus strain R40.</title>
        <authorList>
            <person name="Carey S.B."/>
            <person name="Jenkins J."/>
            <person name="Shu S."/>
            <person name="Lovell J.T."/>
            <person name="Sreedasyam A."/>
            <person name="Maumus F."/>
            <person name="Tiley G.P."/>
            <person name="Fernandez-Pozo N."/>
            <person name="Barry K."/>
            <person name="Chen C."/>
            <person name="Wang M."/>
            <person name="Lipzen A."/>
            <person name="Daum C."/>
            <person name="Saski C.A."/>
            <person name="Payton A.C."/>
            <person name="Mcbreen J.C."/>
            <person name="Conrad R.E."/>
            <person name="Kollar L.M."/>
            <person name="Olsson S."/>
            <person name="Huttunen S."/>
            <person name="Landis J.B."/>
            <person name="Wickett N.J."/>
            <person name="Johnson M.G."/>
            <person name="Rensing S.A."/>
            <person name="Grimwood J."/>
            <person name="Schmutz J."/>
            <person name="Mcdaniel S.F."/>
        </authorList>
    </citation>
    <scope>NUCLEOTIDE SEQUENCE</scope>
    <source>
        <strain evidence="9">R40</strain>
    </source>
</reference>
<feature type="transmembrane region" description="Helical" evidence="7">
    <location>
        <begin position="439"/>
        <end position="458"/>
    </location>
</feature>
<dbReference type="Gene3D" id="1.20.1740.10">
    <property type="entry name" value="Amino acid/polyamine transporter I"/>
    <property type="match status" value="1"/>
</dbReference>
<feature type="transmembrane region" description="Helical" evidence="7">
    <location>
        <begin position="270"/>
        <end position="291"/>
    </location>
</feature>
<dbReference type="OrthoDB" id="40134at2759"/>
<dbReference type="Proteomes" id="UP000822688">
    <property type="component" value="Chromosome 7"/>
</dbReference>
<organism evidence="9 10">
    <name type="scientific">Ceratodon purpureus</name>
    <name type="common">Fire moss</name>
    <name type="synonym">Dicranum purpureum</name>
    <dbReference type="NCBI Taxonomy" id="3225"/>
    <lineage>
        <taxon>Eukaryota</taxon>
        <taxon>Viridiplantae</taxon>
        <taxon>Streptophyta</taxon>
        <taxon>Embryophyta</taxon>
        <taxon>Bryophyta</taxon>
        <taxon>Bryophytina</taxon>
        <taxon>Bryopsida</taxon>
        <taxon>Dicranidae</taxon>
        <taxon>Pseudoditrichales</taxon>
        <taxon>Ditrichaceae</taxon>
        <taxon>Ceratodon</taxon>
    </lineage>
</organism>
<keyword evidence="5 7" id="KW-1133">Transmembrane helix</keyword>
<evidence type="ECO:0000313" key="9">
    <source>
        <dbReference type="EMBL" id="KAG0567380.1"/>
    </source>
</evidence>
<evidence type="ECO:0000256" key="3">
    <source>
        <dbReference type="ARBA" id="ARBA00022692"/>
    </source>
</evidence>